<feature type="transmembrane region" description="Helical" evidence="2">
    <location>
        <begin position="98"/>
        <end position="116"/>
    </location>
</feature>
<keyword evidence="4" id="KW-0808">Transferase</keyword>
<accession>A0A1C4U9P3</accession>
<keyword evidence="4" id="KW-0378">Hydrolase</keyword>
<feature type="transmembrane region" description="Helical" evidence="2">
    <location>
        <begin position="170"/>
        <end position="188"/>
    </location>
</feature>
<sequence length="424" mass="46898">MTSLTPTPGADRSLSRLPSLTGLRWIAAMLVFGFHVGTMRIIVEPEFKAVVDQLFTLGLSGVQFFFVLSGFVLVWSAREQDTKWAFWRRRLAKIYPNHLLMWAVVLLVGLWFADPVNPSAAVQNLLLVQAWNPTPGYFYSVNTVSWSLSCELFFYFCLPFVLPALRRTPSVALWAVVVAVPLVILALWPGQLLVPEESRWWFTQIFPLVRSTEFWMGVAAAELMRRGHWRGPGLPLASLIFVVTWAVAGEWIRAEFWAALLSAAYILVITSAARADVRGLPSPWRSRPLVWLGEVSFAFYLVHVFVMVTILRLTGDHGVGFTGWRGPLVAVGFLLLNLLLAWLLYRWVETPMMRLLAPSRKRAPTGSPATTADGPSATGGRPATVAPRQRAAGVDREGHADVPPGDQAGESDPAGIDAGARRPG</sequence>
<reference evidence="5" key="1">
    <citation type="submission" date="2016-06" db="EMBL/GenBank/DDBJ databases">
        <authorList>
            <person name="Varghese N."/>
            <person name="Submissions Spin"/>
        </authorList>
    </citation>
    <scope>NUCLEOTIDE SEQUENCE [LARGE SCALE GENOMIC DNA]</scope>
    <source>
        <strain evidence="5">DSM 43816</strain>
    </source>
</reference>
<keyword evidence="2" id="KW-0812">Transmembrane</keyword>
<feature type="transmembrane region" description="Helical" evidence="2">
    <location>
        <begin position="323"/>
        <end position="345"/>
    </location>
</feature>
<dbReference type="Proteomes" id="UP000198253">
    <property type="component" value="Chromosome I"/>
</dbReference>
<gene>
    <name evidence="4" type="ORF">GA0070618_0134</name>
</gene>
<dbReference type="AlphaFoldDB" id="A0A1C4U9P3"/>
<dbReference type="EMBL" id="LT607413">
    <property type="protein sequence ID" value="SCE68366.1"/>
    <property type="molecule type" value="Genomic_DNA"/>
</dbReference>
<dbReference type="OrthoDB" id="9796461at2"/>
<dbReference type="InterPro" id="IPR050879">
    <property type="entry name" value="Acyltransferase_3"/>
</dbReference>
<evidence type="ECO:0000256" key="1">
    <source>
        <dbReference type="SAM" id="MobiDB-lite"/>
    </source>
</evidence>
<keyword evidence="2" id="KW-1133">Transmembrane helix</keyword>
<feature type="transmembrane region" description="Helical" evidence="2">
    <location>
        <begin position="289"/>
        <end position="311"/>
    </location>
</feature>
<evidence type="ECO:0000256" key="2">
    <source>
        <dbReference type="SAM" id="Phobius"/>
    </source>
</evidence>
<dbReference type="GO" id="GO:0016787">
    <property type="term" value="F:hydrolase activity"/>
    <property type="evidence" value="ECO:0007669"/>
    <property type="project" value="UniProtKB-KW"/>
</dbReference>
<keyword evidence="4" id="KW-0012">Acyltransferase</keyword>
<feature type="transmembrane region" description="Helical" evidence="2">
    <location>
        <begin position="22"/>
        <end position="43"/>
    </location>
</feature>
<evidence type="ECO:0000313" key="4">
    <source>
        <dbReference type="EMBL" id="SCE68366.1"/>
    </source>
</evidence>
<protein>
    <submittedName>
        <fullName evidence="4">Peptidoglycan/LPS O-acetylase OafA/YrhL, contains acyltransferase and SGNH-hydrolase domains</fullName>
    </submittedName>
</protein>
<proteinExistence type="predicted"/>
<feature type="transmembrane region" description="Helical" evidence="2">
    <location>
        <begin position="233"/>
        <end position="252"/>
    </location>
</feature>
<dbReference type="RefSeq" id="WP_088979877.1">
    <property type="nucleotide sequence ID" value="NZ_LT607413.1"/>
</dbReference>
<dbReference type="Pfam" id="PF01757">
    <property type="entry name" value="Acyl_transf_3"/>
    <property type="match status" value="1"/>
</dbReference>
<feature type="transmembrane region" description="Helical" evidence="2">
    <location>
        <begin position="258"/>
        <end position="277"/>
    </location>
</feature>
<name>A0A1C4U9P3_MICEC</name>
<dbReference type="InterPro" id="IPR002656">
    <property type="entry name" value="Acyl_transf_3_dom"/>
</dbReference>
<feature type="region of interest" description="Disordered" evidence="1">
    <location>
        <begin position="359"/>
        <end position="424"/>
    </location>
</feature>
<dbReference type="PANTHER" id="PTHR23028:SF53">
    <property type="entry name" value="ACYL_TRANSF_3 DOMAIN-CONTAINING PROTEIN"/>
    <property type="match status" value="1"/>
</dbReference>
<dbReference type="InParanoid" id="A0A1C4U9P3"/>
<evidence type="ECO:0000313" key="5">
    <source>
        <dbReference type="Proteomes" id="UP000198253"/>
    </source>
</evidence>
<feature type="transmembrane region" description="Helical" evidence="2">
    <location>
        <begin position="136"/>
        <end position="158"/>
    </location>
</feature>
<dbReference type="GO" id="GO:0016020">
    <property type="term" value="C:membrane"/>
    <property type="evidence" value="ECO:0007669"/>
    <property type="project" value="TreeGrafter"/>
</dbReference>
<dbReference type="PANTHER" id="PTHR23028">
    <property type="entry name" value="ACETYLTRANSFERASE"/>
    <property type="match status" value="1"/>
</dbReference>
<dbReference type="GO" id="GO:0016747">
    <property type="term" value="F:acyltransferase activity, transferring groups other than amino-acyl groups"/>
    <property type="evidence" value="ECO:0007669"/>
    <property type="project" value="InterPro"/>
</dbReference>
<dbReference type="GO" id="GO:0009103">
    <property type="term" value="P:lipopolysaccharide biosynthetic process"/>
    <property type="evidence" value="ECO:0007669"/>
    <property type="project" value="TreeGrafter"/>
</dbReference>
<keyword evidence="2" id="KW-0472">Membrane</keyword>
<keyword evidence="5" id="KW-1185">Reference proteome</keyword>
<organism evidence="4 5">
    <name type="scientific">Micromonospora echinospora</name>
    <name type="common">Micromonospora purpurea</name>
    <dbReference type="NCBI Taxonomy" id="1877"/>
    <lineage>
        <taxon>Bacteria</taxon>
        <taxon>Bacillati</taxon>
        <taxon>Actinomycetota</taxon>
        <taxon>Actinomycetes</taxon>
        <taxon>Micromonosporales</taxon>
        <taxon>Micromonosporaceae</taxon>
        <taxon>Micromonospora</taxon>
    </lineage>
</organism>
<feature type="domain" description="Acyltransferase 3" evidence="3">
    <location>
        <begin position="19"/>
        <end position="346"/>
    </location>
</feature>
<feature type="transmembrane region" description="Helical" evidence="2">
    <location>
        <begin position="55"/>
        <end position="77"/>
    </location>
</feature>
<evidence type="ECO:0000259" key="3">
    <source>
        <dbReference type="Pfam" id="PF01757"/>
    </source>
</evidence>